<dbReference type="AlphaFoldDB" id="A0A7W3R5L6"/>
<accession>A0A7W3R5L6</accession>
<dbReference type="EMBL" id="JACJII010000001">
    <property type="protein sequence ID" value="MBA9001243.1"/>
    <property type="molecule type" value="Genomic_DNA"/>
</dbReference>
<dbReference type="NCBIfam" id="TIGR03725">
    <property type="entry name" value="T6A_YeaZ"/>
    <property type="match status" value="1"/>
</dbReference>
<reference evidence="3 4" key="1">
    <citation type="submission" date="2020-08" db="EMBL/GenBank/DDBJ databases">
        <title>Sequencing the genomes of 1000 actinobacteria strains.</title>
        <authorList>
            <person name="Klenk H.-P."/>
        </authorList>
    </citation>
    <scope>NUCLEOTIDE SEQUENCE [LARGE SCALE GENOMIC DNA]</scope>
    <source>
        <strain evidence="3 4">DSM 45823</strain>
    </source>
</reference>
<comment type="caution">
    <text evidence="3">The sequence shown here is derived from an EMBL/GenBank/DDBJ whole genome shotgun (WGS) entry which is preliminary data.</text>
</comment>
<keyword evidence="4" id="KW-1185">Reference proteome</keyword>
<proteinExistence type="predicted"/>
<dbReference type="Pfam" id="PF00814">
    <property type="entry name" value="TsaD"/>
    <property type="match status" value="1"/>
</dbReference>
<dbReference type="SUPFAM" id="SSF53067">
    <property type="entry name" value="Actin-like ATPase domain"/>
    <property type="match status" value="2"/>
</dbReference>
<dbReference type="GO" id="GO:0002949">
    <property type="term" value="P:tRNA threonylcarbamoyladenosine modification"/>
    <property type="evidence" value="ECO:0007669"/>
    <property type="project" value="InterPro"/>
</dbReference>
<evidence type="ECO:0000259" key="2">
    <source>
        <dbReference type="Pfam" id="PF00814"/>
    </source>
</evidence>
<protein>
    <submittedName>
        <fullName evidence="3">tRNA threonylcarbamoyladenosine biosynthesis protein TsaB</fullName>
    </submittedName>
</protein>
<evidence type="ECO:0000256" key="1">
    <source>
        <dbReference type="SAM" id="MobiDB-lite"/>
    </source>
</evidence>
<feature type="domain" description="Gcp-like" evidence="2">
    <location>
        <begin position="35"/>
        <end position="148"/>
    </location>
</feature>
<evidence type="ECO:0000313" key="3">
    <source>
        <dbReference type="EMBL" id="MBA9001243.1"/>
    </source>
</evidence>
<feature type="region of interest" description="Disordered" evidence="1">
    <location>
        <begin position="199"/>
        <end position="230"/>
    </location>
</feature>
<organism evidence="3 4">
    <name type="scientific">Thermomonospora cellulosilytica</name>
    <dbReference type="NCBI Taxonomy" id="1411118"/>
    <lineage>
        <taxon>Bacteria</taxon>
        <taxon>Bacillati</taxon>
        <taxon>Actinomycetota</taxon>
        <taxon>Actinomycetes</taxon>
        <taxon>Streptosporangiales</taxon>
        <taxon>Thermomonosporaceae</taxon>
        <taxon>Thermomonospora</taxon>
    </lineage>
</organism>
<dbReference type="PANTHER" id="PTHR11735">
    <property type="entry name" value="TRNA N6-ADENOSINE THREONYLCARBAMOYLTRANSFERASE"/>
    <property type="match status" value="1"/>
</dbReference>
<dbReference type="RefSeq" id="WP_182703638.1">
    <property type="nucleotide sequence ID" value="NZ_JACJII010000001.1"/>
</dbReference>
<dbReference type="Proteomes" id="UP000539313">
    <property type="component" value="Unassembled WGS sequence"/>
</dbReference>
<dbReference type="InterPro" id="IPR000905">
    <property type="entry name" value="Gcp-like_dom"/>
</dbReference>
<dbReference type="InterPro" id="IPR043129">
    <property type="entry name" value="ATPase_NBD"/>
</dbReference>
<dbReference type="GO" id="GO:0005829">
    <property type="term" value="C:cytosol"/>
    <property type="evidence" value="ECO:0007669"/>
    <property type="project" value="TreeGrafter"/>
</dbReference>
<dbReference type="InterPro" id="IPR022496">
    <property type="entry name" value="T6A_TsaB"/>
</dbReference>
<gene>
    <name evidence="3" type="ORF">HNR21_000125</name>
</gene>
<dbReference type="Gene3D" id="3.30.420.40">
    <property type="match status" value="2"/>
</dbReference>
<dbReference type="PANTHER" id="PTHR11735:SF11">
    <property type="entry name" value="TRNA THREONYLCARBAMOYLADENOSINE BIOSYNTHESIS PROTEIN TSAB"/>
    <property type="match status" value="1"/>
</dbReference>
<sequence>MLVLAFDTATAAVTVALYEWIPGEGVRPRAVAETVDARRHAEVLTPSIGGVLAEAGAAPADLSAVAVGVGPGPYTGLRVGLVTAKSLGEALKIPVHGVCTLDAIAWASGRDEPFVVATDARRKEVYWARYDSARVRATEPAVSPPAEVPAALGVEPGDLPVIGEGAALYARELGVSGDPAPLLPSAAALAELAVTRLAGTAGPPLLPPEPLYLRRPDARAPGPRKKVTRS</sequence>
<evidence type="ECO:0000313" key="4">
    <source>
        <dbReference type="Proteomes" id="UP000539313"/>
    </source>
</evidence>
<name>A0A7W3R5L6_9ACTN</name>
<dbReference type="CDD" id="cd24032">
    <property type="entry name" value="ASKHA_NBD_TsaB"/>
    <property type="match status" value="1"/>
</dbReference>